<organism evidence="3 4">
    <name type="scientific">Coniochaeta ligniaria NRRL 30616</name>
    <dbReference type="NCBI Taxonomy" id="1408157"/>
    <lineage>
        <taxon>Eukaryota</taxon>
        <taxon>Fungi</taxon>
        <taxon>Dikarya</taxon>
        <taxon>Ascomycota</taxon>
        <taxon>Pezizomycotina</taxon>
        <taxon>Sordariomycetes</taxon>
        <taxon>Sordariomycetidae</taxon>
        <taxon>Coniochaetales</taxon>
        <taxon>Coniochaetaceae</taxon>
        <taxon>Coniochaeta</taxon>
    </lineage>
</organism>
<dbReference type="EMBL" id="KV875099">
    <property type="protein sequence ID" value="OIW27216.1"/>
    <property type="molecule type" value="Genomic_DNA"/>
</dbReference>
<dbReference type="AlphaFoldDB" id="A0A1J7JBS3"/>
<dbReference type="Pfam" id="PF24738">
    <property type="entry name" value="DUF7689"/>
    <property type="match status" value="1"/>
</dbReference>
<reference evidence="3 4" key="1">
    <citation type="submission" date="2016-10" db="EMBL/GenBank/DDBJ databases">
        <title>Draft genome sequence of Coniochaeta ligniaria NRRL30616, a lignocellulolytic fungus for bioabatement of inhibitors in plant biomass hydrolysates.</title>
        <authorList>
            <consortium name="DOE Joint Genome Institute"/>
            <person name="Jimenez D.J."/>
            <person name="Hector R.E."/>
            <person name="Riley R."/>
            <person name="Sun H."/>
            <person name="Grigoriev I.V."/>
            <person name="Van Elsas J.D."/>
            <person name="Nichols N.N."/>
        </authorList>
    </citation>
    <scope>NUCLEOTIDE SEQUENCE [LARGE SCALE GENOMIC DNA]</scope>
    <source>
        <strain evidence="3 4">NRRL 30616</strain>
    </source>
</reference>
<dbReference type="Proteomes" id="UP000182658">
    <property type="component" value="Unassembled WGS sequence"/>
</dbReference>
<feature type="domain" description="DUF7689" evidence="2">
    <location>
        <begin position="5"/>
        <end position="82"/>
    </location>
</feature>
<dbReference type="OrthoDB" id="5197186at2759"/>
<dbReference type="InterPro" id="IPR056106">
    <property type="entry name" value="DUF7689"/>
</dbReference>
<sequence length="206" mass="23591">MTDASYGYYPVNDLDQMPLAGDVEVYSKTNSWPVHAHRVLDNYGTCRSKMGADFAITHDRNLLQCNRPNSNRSEYGFVTYRYRYNDATYKKQQAAVVTTRSGRQVKMKDTVVTKSGHLAAKDRIAYTKSGRITKQKSSKSGSSKEASSSKSASRSSSWLVMENVQLDKSNRRVIYDQDKRKWRDVHKSSGGYYYIEKSDRSRVKIH</sequence>
<feature type="region of interest" description="Disordered" evidence="1">
    <location>
        <begin position="129"/>
        <end position="152"/>
    </location>
</feature>
<name>A0A1J7JBS3_9PEZI</name>
<evidence type="ECO:0000259" key="2">
    <source>
        <dbReference type="Pfam" id="PF24738"/>
    </source>
</evidence>
<proteinExistence type="predicted"/>
<accession>A0A1J7JBS3</accession>
<evidence type="ECO:0000256" key="1">
    <source>
        <dbReference type="SAM" id="MobiDB-lite"/>
    </source>
</evidence>
<dbReference type="STRING" id="1408157.A0A1J7JBS3"/>
<feature type="compositionally biased region" description="Low complexity" evidence="1">
    <location>
        <begin position="138"/>
        <end position="152"/>
    </location>
</feature>
<dbReference type="InParanoid" id="A0A1J7JBS3"/>
<gene>
    <name evidence="3" type="ORF">CONLIGDRAFT_633547</name>
</gene>
<evidence type="ECO:0000313" key="4">
    <source>
        <dbReference type="Proteomes" id="UP000182658"/>
    </source>
</evidence>
<evidence type="ECO:0000313" key="3">
    <source>
        <dbReference type="EMBL" id="OIW27216.1"/>
    </source>
</evidence>
<protein>
    <recommendedName>
        <fullName evidence="2">DUF7689 domain-containing protein</fullName>
    </recommendedName>
</protein>
<keyword evidence="4" id="KW-1185">Reference proteome</keyword>